<keyword evidence="2" id="KW-0732">Signal</keyword>
<feature type="compositionally biased region" description="Basic and acidic residues" evidence="1">
    <location>
        <begin position="216"/>
        <end position="250"/>
    </location>
</feature>
<feature type="region of interest" description="Disordered" evidence="1">
    <location>
        <begin position="42"/>
        <end position="167"/>
    </location>
</feature>
<evidence type="ECO:0000313" key="3">
    <source>
        <dbReference type="Proteomes" id="UP000322000"/>
    </source>
</evidence>
<protein>
    <submittedName>
        <fullName evidence="4">DNA ligase 1-like isoform X1</fullName>
    </submittedName>
</protein>
<evidence type="ECO:0000256" key="2">
    <source>
        <dbReference type="SAM" id="SignalP"/>
    </source>
</evidence>
<name>A0A7E5WPL7_TRINI</name>
<organism evidence="3 4">
    <name type="scientific">Trichoplusia ni</name>
    <name type="common">Cabbage looper</name>
    <dbReference type="NCBI Taxonomy" id="7111"/>
    <lineage>
        <taxon>Eukaryota</taxon>
        <taxon>Metazoa</taxon>
        <taxon>Ecdysozoa</taxon>
        <taxon>Arthropoda</taxon>
        <taxon>Hexapoda</taxon>
        <taxon>Insecta</taxon>
        <taxon>Pterygota</taxon>
        <taxon>Neoptera</taxon>
        <taxon>Endopterygota</taxon>
        <taxon>Lepidoptera</taxon>
        <taxon>Glossata</taxon>
        <taxon>Ditrysia</taxon>
        <taxon>Noctuoidea</taxon>
        <taxon>Noctuidae</taxon>
        <taxon>Plusiinae</taxon>
        <taxon>Trichoplusia</taxon>
    </lineage>
</organism>
<feature type="chain" id="PRO_5029001056" evidence="2">
    <location>
        <begin position="18"/>
        <end position="516"/>
    </location>
</feature>
<feature type="compositionally biased region" description="Basic and acidic residues" evidence="1">
    <location>
        <begin position="136"/>
        <end position="167"/>
    </location>
</feature>
<dbReference type="Proteomes" id="UP000322000">
    <property type="component" value="Chromosome 21"/>
</dbReference>
<feature type="compositionally biased region" description="Basic and acidic residues" evidence="1">
    <location>
        <begin position="181"/>
        <end position="193"/>
    </location>
</feature>
<accession>A0A7E5WPL7</accession>
<proteinExistence type="predicted"/>
<feature type="signal peptide" evidence="2">
    <location>
        <begin position="1"/>
        <end position="17"/>
    </location>
</feature>
<dbReference type="AlphaFoldDB" id="A0A7E5WPL7"/>
<dbReference type="KEGG" id="tnl:113504268"/>
<keyword evidence="3" id="KW-1185">Reference proteome</keyword>
<feature type="compositionally biased region" description="Basic and acidic residues" evidence="1">
    <location>
        <begin position="65"/>
        <end position="89"/>
    </location>
</feature>
<feature type="compositionally biased region" description="Basic residues" evidence="1">
    <location>
        <begin position="201"/>
        <end position="215"/>
    </location>
</feature>
<evidence type="ECO:0000313" key="4">
    <source>
        <dbReference type="RefSeq" id="XP_026742287.1"/>
    </source>
</evidence>
<gene>
    <name evidence="4" type="primary">LOC113504268</name>
</gene>
<dbReference type="OrthoDB" id="7442477at2759"/>
<feature type="region of interest" description="Disordered" evidence="1">
    <location>
        <begin position="341"/>
        <end position="370"/>
    </location>
</feature>
<feature type="region of interest" description="Disordered" evidence="1">
    <location>
        <begin position="181"/>
        <end position="250"/>
    </location>
</feature>
<sequence>MSHAVLLALACAAAASAARYGDYSGVKMPAYGGGADYEAPRDLLAAQPSEDYHGHSPDAPASLDYKYEEEPRIKTEKPTKDSDDAEVWRKPGRKQRGLMRPMDSGSVDVASKYERDEEEVPKFKTSHRYPKHRSRLKPDILPRDEESPPRRPTKYSRDRKDDVSDINRKYYFPVDKEEFADDKSKEFDEDVKFMNEPTTRRVMRRKQRDRHSLKRKPQDDELEADRRMKPESEGEERRVRPQEQRVRDRYRPVLEDEEEEAKVQPLLKPKDYEDYEDYYDMKRVYSIKNNLPQLLRRSSVTDNAPTPTSFLDLLWSDRRMMQAESSLADLEDVASSITRTSTTSTTPVTTTTTAATTTTTTTTTTTESTTLITTEKTENPFNASELSLAEKSRLSILKKDQRKEGQHVEPPTKKPPVLLQVTKHLPTVVMVEPPSSMAPWMRAREFREDSPERLLKVKKLMRHKLVAEAKSIQELTDKWDDMVCDYIDMSLLENRAAAPGPRALLPLLLYFLFWIY</sequence>
<dbReference type="InParanoid" id="A0A7E5WPL7"/>
<evidence type="ECO:0000256" key="1">
    <source>
        <dbReference type="SAM" id="MobiDB-lite"/>
    </source>
</evidence>
<dbReference type="GeneID" id="113504268"/>
<reference evidence="4" key="1">
    <citation type="submission" date="2025-08" db="UniProtKB">
        <authorList>
            <consortium name="RefSeq"/>
        </authorList>
    </citation>
    <scope>IDENTIFICATION</scope>
</reference>
<dbReference type="RefSeq" id="XP_026742287.1">
    <property type="nucleotide sequence ID" value="XM_026886486.1"/>
</dbReference>
<feature type="compositionally biased region" description="Basic residues" evidence="1">
    <location>
        <begin position="124"/>
        <end position="135"/>
    </location>
</feature>